<organism evidence="1">
    <name type="scientific">marine metagenome</name>
    <dbReference type="NCBI Taxonomy" id="408172"/>
    <lineage>
        <taxon>unclassified sequences</taxon>
        <taxon>metagenomes</taxon>
        <taxon>ecological metagenomes</taxon>
    </lineage>
</organism>
<accession>A0A382M4L1</accession>
<gene>
    <name evidence="1" type="ORF">METZ01_LOCUS296838</name>
</gene>
<reference evidence="1" key="1">
    <citation type="submission" date="2018-05" db="EMBL/GenBank/DDBJ databases">
        <authorList>
            <person name="Lanie J.A."/>
            <person name="Ng W.-L."/>
            <person name="Kazmierczak K.M."/>
            <person name="Andrzejewski T.M."/>
            <person name="Davidsen T.M."/>
            <person name="Wayne K.J."/>
            <person name="Tettelin H."/>
            <person name="Glass J.I."/>
            <person name="Rusch D."/>
            <person name="Podicherti R."/>
            <person name="Tsui H.-C.T."/>
            <person name="Winkler M.E."/>
        </authorList>
    </citation>
    <scope>NUCLEOTIDE SEQUENCE</scope>
</reference>
<dbReference type="EMBL" id="UINC01091316">
    <property type="protein sequence ID" value="SVC43984.1"/>
    <property type="molecule type" value="Genomic_DNA"/>
</dbReference>
<feature type="non-terminal residue" evidence="1">
    <location>
        <position position="1"/>
    </location>
</feature>
<evidence type="ECO:0000313" key="1">
    <source>
        <dbReference type="EMBL" id="SVC43984.1"/>
    </source>
</evidence>
<dbReference type="SUPFAM" id="SSF48452">
    <property type="entry name" value="TPR-like"/>
    <property type="match status" value="1"/>
</dbReference>
<protein>
    <submittedName>
        <fullName evidence="1">Uncharacterized protein</fullName>
    </submittedName>
</protein>
<proteinExistence type="predicted"/>
<name>A0A382M4L1_9ZZZZ</name>
<dbReference type="InterPro" id="IPR011990">
    <property type="entry name" value="TPR-like_helical_dom_sf"/>
</dbReference>
<dbReference type="Gene3D" id="1.25.40.10">
    <property type="entry name" value="Tetratricopeptide repeat domain"/>
    <property type="match status" value="1"/>
</dbReference>
<dbReference type="AlphaFoldDB" id="A0A382M4L1"/>
<sequence>WAKKVYKKAEEKAEDCSDCSSLAASIHEEIGDKEWAKKVYKKAEGKAEDSSDFRDLAQSIFENLDDKEGAKKVYKKSEEKADDCYDFIALAAGIHKELGDKEWAKKVYKKAEEKAEDSDEYEDLAESILECLGDKKWVAIVKKKKKATKKQVLPEISLSGPELTYYDWTVKEKNINSIQKLNDTISDLIEGGESESTAHLVLGKLESSKATNLDETFVSIEHSDGDDVDISVKNKGNLIKNPKKGEIVFVYFYYYDHSSHTLNPKKKFKNISLEIKSFQGEAVLTKTDYPNFDLTAEDASGGGEYRLEIYCDDDQSFEGTVANKENLIEEFSDYLTDKGVIKTKGEEKSR</sequence>